<evidence type="ECO:0000256" key="1">
    <source>
        <dbReference type="SAM" id="Phobius"/>
    </source>
</evidence>
<proteinExistence type="predicted"/>
<dbReference type="AlphaFoldDB" id="A0A8T2BJR2"/>
<keyword evidence="3" id="KW-1185">Reference proteome</keyword>
<evidence type="ECO:0000313" key="3">
    <source>
        <dbReference type="Proteomes" id="UP000694240"/>
    </source>
</evidence>
<keyword evidence="1" id="KW-1133">Transmembrane helix</keyword>
<dbReference type="Proteomes" id="UP000694240">
    <property type="component" value="Chromosome 7"/>
</dbReference>
<protein>
    <recommendedName>
        <fullName evidence="4">Transmembrane protein</fullName>
    </recommendedName>
</protein>
<reference evidence="2 3" key="1">
    <citation type="submission" date="2020-12" db="EMBL/GenBank/DDBJ databases">
        <title>Concerted genomic and epigenomic changes stabilize Arabidopsis allopolyploids.</title>
        <authorList>
            <person name="Chen Z."/>
        </authorList>
    </citation>
    <scope>NUCLEOTIDE SEQUENCE [LARGE SCALE GENOMIC DNA]</scope>
    <source>
        <strain evidence="2">Allo738</strain>
        <tissue evidence="2">Leaf</tissue>
    </source>
</reference>
<sequence>MTEIGHFLRLLRSKLCHKRFCSQLTFILLFDYSIWENEDLIVVHEALNFGDYHFSIVVFVNTYILVNWIGIVDVVLDLLSSRSVGQYSKRTT</sequence>
<evidence type="ECO:0008006" key="4">
    <source>
        <dbReference type="Google" id="ProtNLM"/>
    </source>
</evidence>
<feature type="transmembrane region" description="Helical" evidence="1">
    <location>
        <begin position="55"/>
        <end position="79"/>
    </location>
</feature>
<dbReference type="EMBL" id="JAEFBK010000007">
    <property type="protein sequence ID" value="KAG7585344.1"/>
    <property type="molecule type" value="Genomic_DNA"/>
</dbReference>
<keyword evidence="1" id="KW-0812">Transmembrane</keyword>
<gene>
    <name evidence="2" type="ORF">ISN45_Aa02g007050</name>
</gene>
<accession>A0A8T2BJR2</accession>
<keyword evidence="1" id="KW-0472">Membrane</keyword>
<organism evidence="2 3">
    <name type="scientific">Arabidopsis thaliana x Arabidopsis arenosa</name>
    <dbReference type="NCBI Taxonomy" id="1240361"/>
    <lineage>
        <taxon>Eukaryota</taxon>
        <taxon>Viridiplantae</taxon>
        <taxon>Streptophyta</taxon>
        <taxon>Embryophyta</taxon>
        <taxon>Tracheophyta</taxon>
        <taxon>Spermatophyta</taxon>
        <taxon>Magnoliopsida</taxon>
        <taxon>eudicotyledons</taxon>
        <taxon>Gunneridae</taxon>
        <taxon>Pentapetalae</taxon>
        <taxon>rosids</taxon>
        <taxon>malvids</taxon>
        <taxon>Brassicales</taxon>
        <taxon>Brassicaceae</taxon>
        <taxon>Camelineae</taxon>
        <taxon>Arabidopsis</taxon>
    </lineage>
</organism>
<name>A0A8T2BJR2_9BRAS</name>
<comment type="caution">
    <text evidence="2">The sequence shown here is derived from an EMBL/GenBank/DDBJ whole genome shotgun (WGS) entry which is preliminary data.</text>
</comment>
<evidence type="ECO:0000313" key="2">
    <source>
        <dbReference type="EMBL" id="KAG7585344.1"/>
    </source>
</evidence>